<evidence type="ECO:0008006" key="3">
    <source>
        <dbReference type="Google" id="ProtNLM"/>
    </source>
</evidence>
<dbReference type="STRING" id="709881.SAMN04489832_3967"/>
<dbReference type="RefSeq" id="WP_074314521.1">
    <property type="nucleotide sequence ID" value="NZ_FSQT01000002.1"/>
</dbReference>
<evidence type="ECO:0000313" key="2">
    <source>
        <dbReference type="Proteomes" id="UP000185124"/>
    </source>
</evidence>
<dbReference type="OrthoDB" id="3403967at2"/>
<evidence type="ECO:0000313" key="1">
    <source>
        <dbReference type="EMBL" id="SIN20754.1"/>
    </source>
</evidence>
<accession>A0A1N5ZG79</accession>
<dbReference type="EMBL" id="FSQT01000002">
    <property type="protein sequence ID" value="SIN20754.1"/>
    <property type="molecule type" value="Genomic_DNA"/>
</dbReference>
<keyword evidence="2" id="KW-1185">Reference proteome</keyword>
<protein>
    <recommendedName>
        <fullName evidence="3">Excreted virulence factor EspC, type VII ESX diderm</fullName>
    </recommendedName>
</protein>
<reference evidence="2" key="1">
    <citation type="submission" date="2016-12" db="EMBL/GenBank/DDBJ databases">
        <authorList>
            <person name="Varghese N."/>
            <person name="Submissions S."/>
        </authorList>
    </citation>
    <scope>NUCLEOTIDE SEQUENCE [LARGE SCALE GENOMIC DNA]</scope>
    <source>
        <strain evidence="2">DSM 45599</strain>
    </source>
</reference>
<name>A0A1N5ZG79_9ACTN</name>
<proteinExistence type="predicted"/>
<gene>
    <name evidence="1" type="ORF">SAMN04489832_3967</name>
</gene>
<sequence length="98" mass="10171">MTKEPLTVRPELLRGVARLLDDDAYRLAHGLVGVPGLVVSAPDWSAGAALVGMESAVHGWLGRLSGLVAVTGGAVRTAVESYRAVDDRAAGRLAALPR</sequence>
<organism evidence="1 2">
    <name type="scientific">Micromonospora cremea</name>
    <dbReference type="NCBI Taxonomy" id="709881"/>
    <lineage>
        <taxon>Bacteria</taxon>
        <taxon>Bacillati</taxon>
        <taxon>Actinomycetota</taxon>
        <taxon>Actinomycetes</taxon>
        <taxon>Micromonosporales</taxon>
        <taxon>Micromonosporaceae</taxon>
        <taxon>Micromonospora</taxon>
    </lineage>
</organism>
<dbReference type="Proteomes" id="UP000185124">
    <property type="component" value="Unassembled WGS sequence"/>
</dbReference>
<dbReference type="AlphaFoldDB" id="A0A1N5ZG79"/>